<dbReference type="PROSITE" id="PS00198">
    <property type="entry name" value="4FE4S_FER_1"/>
    <property type="match status" value="1"/>
</dbReference>
<dbReference type="Proteomes" id="UP000198744">
    <property type="component" value="Unassembled WGS sequence"/>
</dbReference>
<dbReference type="CDD" id="cd02143">
    <property type="entry name" value="nitroreductase_FeS-like"/>
    <property type="match status" value="1"/>
</dbReference>
<dbReference type="SUPFAM" id="SSF55469">
    <property type="entry name" value="FMN-dependent nitroreductase-like"/>
    <property type="match status" value="1"/>
</dbReference>
<dbReference type="EMBL" id="FOBS01000006">
    <property type="protein sequence ID" value="SEM19857.1"/>
    <property type="molecule type" value="Genomic_DNA"/>
</dbReference>
<dbReference type="RefSeq" id="WP_093882811.1">
    <property type="nucleotide sequence ID" value="NZ_FOBS01000006.1"/>
</dbReference>
<keyword evidence="3" id="KW-0560">Oxidoreductase</keyword>
<sequence length="275" mass="30846">MNDLFEIDVQKCKRDGTCAAVCPLKLITLREEDKLPVPIERAEKQCVRCGHCVAVCPFGALSLKVMKPEDCLPVDRKLLPSAEQARHFLMARRSVRVYKQQPVDRETIAAMIDTARYAPSAVNIQPVKWLVIESAEEVNRLAGLVIDWMRQVMIEDPELAKSLNMKRFVADWDSGEDRICRGAPHVLVAHADGAIAVAQSSCTIALTYLELAAFSKGLGACWAGFFTRAANLYPPMMEALSLPERHQVFGAMLVGYPKYRYSRIPLRKKASITWR</sequence>
<evidence type="ECO:0000313" key="7">
    <source>
        <dbReference type="EMBL" id="SEM19857.1"/>
    </source>
</evidence>
<dbReference type="GO" id="GO:0016491">
    <property type="term" value="F:oxidoreductase activity"/>
    <property type="evidence" value="ECO:0007669"/>
    <property type="project" value="UniProtKB-KW"/>
</dbReference>
<dbReference type="GO" id="GO:0051536">
    <property type="term" value="F:iron-sulfur cluster binding"/>
    <property type="evidence" value="ECO:0007669"/>
    <property type="project" value="UniProtKB-KW"/>
</dbReference>
<feature type="domain" description="4Fe-4S ferredoxin-type" evidence="6">
    <location>
        <begin position="35"/>
        <end position="66"/>
    </location>
</feature>
<accession>A0A1H7WG59</accession>
<dbReference type="STRING" id="43775.SAMN04489760_106107"/>
<comment type="similarity">
    <text evidence="1">Belongs to the nitroreductase family.</text>
</comment>
<keyword evidence="4" id="KW-0408">Iron</keyword>
<name>A0A1H7WG59_9BACT</name>
<dbReference type="Gene3D" id="3.30.70.20">
    <property type="match status" value="1"/>
</dbReference>
<keyword evidence="5" id="KW-0411">Iron-sulfur</keyword>
<feature type="domain" description="4Fe-4S ferredoxin-type" evidence="6">
    <location>
        <begin position="3"/>
        <end position="32"/>
    </location>
</feature>
<organism evidence="7 8">
    <name type="scientific">Syntrophus gentianae</name>
    <dbReference type="NCBI Taxonomy" id="43775"/>
    <lineage>
        <taxon>Bacteria</taxon>
        <taxon>Pseudomonadati</taxon>
        <taxon>Thermodesulfobacteriota</taxon>
        <taxon>Syntrophia</taxon>
        <taxon>Syntrophales</taxon>
        <taxon>Syntrophaceae</taxon>
        <taxon>Syntrophus</taxon>
    </lineage>
</organism>
<evidence type="ECO:0000256" key="5">
    <source>
        <dbReference type="ARBA" id="ARBA00023014"/>
    </source>
</evidence>
<evidence type="ECO:0000256" key="4">
    <source>
        <dbReference type="ARBA" id="ARBA00023004"/>
    </source>
</evidence>
<dbReference type="InterPro" id="IPR000415">
    <property type="entry name" value="Nitroreductase-like"/>
</dbReference>
<evidence type="ECO:0000256" key="2">
    <source>
        <dbReference type="ARBA" id="ARBA00022723"/>
    </source>
</evidence>
<dbReference type="SUPFAM" id="SSF54862">
    <property type="entry name" value="4Fe-4S ferredoxins"/>
    <property type="match status" value="1"/>
</dbReference>
<reference evidence="7 8" key="1">
    <citation type="submission" date="2016-10" db="EMBL/GenBank/DDBJ databases">
        <authorList>
            <person name="de Groot N.N."/>
        </authorList>
    </citation>
    <scope>NUCLEOTIDE SEQUENCE [LARGE SCALE GENOMIC DNA]</scope>
    <source>
        <strain evidence="7 8">DSM 8423</strain>
    </source>
</reference>
<dbReference type="InterPro" id="IPR029479">
    <property type="entry name" value="Nitroreductase"/>
</dbReference>
<dbReference type="AlphaFoldDB" id="A0A1H7WG59"/>
<dbReference type="PANTHER" id="PTHR43673">
    <property type="entry name" value="NAD(P)H NITROREDUCTASE YDGI-RELATED"/>
    <property type="match status" value="1"/>
</dbReference>
<evidence type="ECO:0000256" key="1">
    <source>
        <dbReference type="ARBA" id="ARBA00007118"/>
    </source>
</evidence>
<keyword evidence="2" id="KW-0479">Metal-binding</keyword>
<evidence type="ECO:0000313" key="8">
    <source>
        <dbReference type="Proteomes" id="UP000198744"/>
    </source>
</evidence>
<dbReference type="GO" id="GO:0046872">
    <property type="term" value="F:metal ion binding"/>
    <property type="evidence" value="ECO:0007669"/>
    <property type="project" value="UniProtKB-KW"/>
</dbReference>
<keyword evidence="8" id="KW-1185">Reference proteome</keyword>
<dbReference type="InterPro" id="IPR017900">
    <property type="entry name" value="4Fe4S_Fe_S_CS"/>
</dbReference>
<dbReference type="OrthoDB" id="368873at2"/>
<dbReference type="Pfam" id="PF00881">
    <property type="entry name" value="Nitroreductase"/>
    <property type="match status" value="1"/>
</dbReference>
<proteinExistence type="inferred from homology"/>
<dbReference type="Gene3D" id="3.40.109.10">
    <property type="entry name" value="NADH Oxidase"/>
    <property type="match status" value="1"/>
</dbReference>
<dbReference type="InterPro" id="IPR017896">
    <property type="entry name" value="4Fe4S_Fe-S-bd"/>
</dbReference>
<protein>
    <submittedName>
        <fullName evidence="7">Nitroreductase</fullName>
    </submittedName>
</protein>
<evidence type="ECO:0000259" key="6">
    <source>
        <dbReference type="PROSITE" id="PS51379"/>
    </source>
</evidence>
<gene>
    <name evidence="7" type="ORF">SAMN04489760_106107</name>
</gene>
<dbReference type="PROSITE" id="PS51379">
    <property type="entry name" value="4FE4S_FER_2"/>
    <property type="match status" value="2"/>
</dbReference>
<evidence type="ECO:0000256" key="3">
    <source>
        <dbReference type="ARBA" id="ARBA00023002"/>
    </source>
</evidence>
<dbReference type="Pfam" id="PF12838">
    <property type="entry name" value="Fer4_7"/>
    <property type="match status" value="1"/>
</dbReference>
<dbReference type="PANTHER" id="PTHR43673:SF10">
    <property type="entry name" value="NADH DEHYDROGENASE_NAD(P)H NITROREDUCTASE XCC3605-RELATED"/>
    <property type="match status" value="1"/>
</dbReference>